<dbReference type="Gene3D" id="3.40.50.720">
    <property type="entry name" value="NAD(P)-binding Rossmann-like Domain"/>
    <property type="match status" value="1"/>
</dbReference>
<dbReference type="PRINTS" id="PR00081">
    <property type="entry name" value="GDHRDH"/>
</dbReference>
<proteinExistence type="inferred from homology"/>
<evidence type="ECO:0000313" key="4">
    <source>
        <dbReference type="Proteomes" id="UP000295727"/>
    </source>
</evidence>
<dbReference type="KEGG" id="ppai:E1956_28100"/>
<name>A0A4P7CXU9_9BURK</name>
<keyword evidence="4" id="KW-1185">Reference proteome</keyword>
<dbReference type="OrthoDB" id="9786435at2"/>
<dbReference type="Proteomes" id="UP000295727">
    <property type="component" value="Chromosome 3"/>
</dbReference>
<keyword evidence="2" id="KW-0560">Oxidoreductase</keyword>
<dbReference type="GO" id="GO:0016491">
    <property type="term" value="F:oxidoreductase activity"/>
    <property type="evidence" value="ECO:0007669"/>
    <property type="project" value="UniProtKB-KW"/>
</dbReference>
<dbReference type="SUPFAM" id="SSF51735">
    <property type="entry name" value="NAD(P)-binding Rossmann-fold domains"/>
    <property type="match status" value="1"/>
</dbReference>
<organism evidence="3 4">
    <name type="scientific">Paraburkholderia pallida</name>
    <dbReference type="NCBI Taxonomy" id="2547399"/>
    <lineage>
        <taxon>Bacteria</taxon>
        <taxon>Pseudomonadati</taxon>
        <taxon>Pseudomonadota</taxon>
        <taxon>Betaproteobacteria</taxon>
        <taxon>Burkholderiales</taxon>
        <taxon>Burkholderiaceae</taxon>
        <taxon>Paraburkholderia</taxon>
    </lineage>
</organism>
<dbReference type="InterPro" id="IPR002347">
    <property type="entry name" value="SDR_fam"/>
</dbReference>
<dbReference type="AlphaFoldDB" id="A0A4P7CXU9"/>
<evidence type="ECO:0000256" key="1">
    <source>
        <dbReference type="ARBA" id="ARBA00006484"/>
    </source>
</evidence>
<dbReference type="EMBL" id="CP038150">
    <property type="protein sequence ID" value="QBR01101.1"/>
    <property type="molecule type" value="Genomic_DNA"/>
</dbReference>
<protein>
    <submittedName>
        <fullName evidence="3">SDR family oxidoreductase</fullName>
    </submittedName>
</protein>
<evidence type="ECO:0000313" key="3">
    <source>
        <dbReference type="EMBL" id="QBR01101.1"/>
    </source>
</evidence>
<dbReference type="PANTHER" id="PTHR24321">
    <property type="entry name" value="DEHYDROGENASES, SHORT CHAIN"/>
    <property type="match status" value="1"/>
</dbReference>
<dbReference type="PANTHER" id="PTHR24321:SF8">
    <property type="entry name" value="ESTRADIOL 17-BETA-DEHYDROGENASE 8-RELATED"/>
    <property type="match status" value="1"/>
</dbReference>
<comment type="similarity">
    <text evidence="1">Belongs to the short-chain dehydrogenases/reductases (SDR) family.</text>
</comment>
<accession>A0A4P7CXU9</accession>
<gene>
    <name evidence="3" type="ORF">E1956_28100</name>
</gene>
<reference evidence="3 4" key="1">
    <citation type="submission" date="2019-03" db="EMBL/GenBank/DDBJ databases">
        <title>Paraburkholderia sp. 7MH5, isolated from subtropical forest soil.</title>
        <authorList>
            <person name="Gao Z.-H."/>
            <person name="Qiu L.-H."/>
        </authorList>
    </citation>
    <scope>NUCLEOTIDE SEQUENCE [LARGE SCALE GENOMIC DNA]</scope>
    <source>
        <strain evidence="3 4">7MH5</strain>
    </source>
</reference>
<dbReference type="RefSeq" id="WP_134755400.1">
    <property type="nucleotide sequence ID" value="NZ_CP038150.1"/>
</dbReference>
<sequence length="258" mass="26578">MKTAVITGSASGIGAAVQRQFVEAGMNVIGVDIARADVCADLSSAAGREAAVDTVLARSGGVIDTLVCCAGLGPQAEPATLVASVNYFGTLALLDGLFEALKRGNQPSAVAVSSNSAVLQPWAGHPLHDAYLEDDEARVHALVEASPADQAGYAAYASSKHALAVAVRRRAASWGHAGVRLNAVAPGAVQTPLLEAGLRDARYGEAIRQFVPPVGRRAEPDEIASLIRYVCGEQAGFIHGSVLFIDGGHDASVRPDAF</sequence>
<dbReference type="Pfam" id="PF13561">
    <property type="entry name" value="adh_short_C2"/>
    <property type="match status" value="1"/>
</dbReference>
<dbReference type="InterPro" id="IPR036291">
    <property type="entry name" value="NAD(P)-bd_dom_sf"/>
</dbReference>
<evidence type="ECO:0000256" key="2">
    <source>
        <dbReference type="ARBA" id="ARBA00023002"/>
    </source>
</evidence>